<feature type="region of interest" description="Disordered" evidence="1">
    <location>
        <begin position="1"/>
        <end position="36"/>
    </location>
</feature>
<accession>A0ABD1W764</accession>
<gene>
    <name evidence="2" type="ORF">Fot_14735</name>
</gene>
<sequence length="104" mass="11616">MTNHGDGLKRSANFGGDDFVKGENENKGKEGGEKKQEVIDINKLHHMKQKRITNSGLTTLTSASDESVYDGGSEQINKKITNEEEAIAAAYHIFRNSSVWLHRR</sequence>
<evidence type="ECO:0000256" key="1">
    <source>
        <dbReference type="SAM" id="MobiDB-lite"/>
    </source>
</evidence>
<keyword evidence="3" id="KW-1185">Reference proteome</keyword>
<evidence type="ECO:0000313" key="3">
    <source>
        <dbReference type="Proteomes" id="UP001604277"/>
    </source>
</evidence>
<reference evidence="3" key="1">
    <citation type="submission" date="2024-07" db="EMBL/GenBank/DDBJ databases">
        <title>Two chromosome-level genome assemblies of Korean endemic species Abeliophyllum distichum and Forsythia ovata (Oleaceae).</title>
        <authorList>
            <person name="Jang H."/>
        </authorList>
    </citation>
    <scope>NUCLEOTIDE SEQUENCE [LARGE SCALE GENOMIC DNA]</scope>
</reference>
<dbReference type="Proteomes" id="UP001604277">
    <property type="component" value="Unassembled WGS sequence"/>
</dbReference>
<evidence type="ECO:0000313" key="2">
    <source>
        <dbReference type="EMBL" id="KAL2545502.1"/>
    </source>
</evidence>
<name>A0ABD1W764_9LAMI</name>
<protein>
    <submittedName>
        <fullName evidence="2">Mechanosensitive ion channel protein</fullName>
    </submittedName>
</protein>
<proteinExistence type="predicted"/>
<dbReference type="AlphaFoldDB" id="A0ABD1W764"/>
<comment type="caution">
    <text evidence="2">The sequence shown here is derived from an EMBL/GenBank/DDBJ whole genome shotgun (WGS) entry which is preliminary data.</text>
</comment>
<feature type="compositionally biased region" description="Basic and acidic residues" evidence="1">
    <location>
        <begin position="18"/>
        <end position="36"/>
    </location>
</feature>
<dbReference type="EMBL" id="JBFOLJ010000004">
    <property type="protein sequence ID" value="KAL2545502.1"/>
    <property type="molecule type" value="Genomic_DNA"/>
</dbReference>
<organism evidence="2 3">
    <name type="scientific">Forsythia ovata</name>
    <dbReference type="NCBI Taxonomy" id="205694"/>
    <lineage>
        <taxon>Eukaryota</taxon>
        <taxon>Viridiplantae</taxon>
        <taxon>Streptophyta</taxon>
        <taxon>Embryophyta</taxon>
        <taxon>Tracheophyta</taxon>
        <taxon>Spermatophyta</taxon>
        <taxon>Magnoliopsida</taxon>
        <taxon>eudicotyledons</taxon>
        <taxon>Gunneridae</taxon>
        <taxon>Pentapetalae</taxon>
        <taxon>asterids</taxon>
        <taxon>lamiids</taxon>
        <taxon>Lamiales</taxon>
        <taxon>Oleaceae</taxon>
        <taxon>Forsythieae</taxon>
        <taxon>Forsythia</taxon>
    </lineage>
</organism>